<accession>A0ABX2CYV8</accession>
<gene>
    <name evidence="1" type="ORF">E5S67_03307</name>
</gene>
<dbReference type="EMBL" id="SRRZ01000058">
    <property type="protein sequence ID" value="NQE35572.1"/>
    <property type="molecule type" value="Genomic_DNA"/>
</dbReference>
<sequence>MYSEALVNPEVITSKSEIIRPDLLTLQIMYPNNWEAAATYYGYILPNSPAVEIQEDISKVEPRDTRS</sequence>
<comment type="caution">
    <text evidence="1">The sequence shown here is derived from an EMBL/GenBank/DDBJ whole genome shotgun (WGS) entry which is preliminary data.</text>
</comment>
<evidence type="ECO:0000313" key="2">
    <source>
        <dbReference type="Proteomes" id="UP000702425"/>
    </source>
</evidence>
<name>A0ABX2CYV8_9CYAN</name>
<evidence type="ECO:0000313" key="1">
    <source>
        <dbReference type="EMBL" id="NQE35572.1"/>
    </source>
</evidence>
<reference evidence="1 2" key="1">
    <citation type="journal article" date="2020" name="Sci. Rep.">
        <title>A novel cyanobacterial geosmin producer, revising GeoA distribution and dispersion patterns in Bacteria.</title>
        <authorList>
            <person name="Churro C."/>
            <person name="Semedo-Aguiar A.P."/>
            <person name="Silva A.D."/>
            <person name="Pereira-Leal J.B."/>
            <person name="Leite R.B."/>
        </authorList>
    </citation>
    <scope>NUCLEOTIDE SEQUENCE [LARGE SCALE GENOMIC DNA]</scope>
    <source>
        <strain evidence="1 2">IPMA8</strain>
    </source>
</reference>
<proteinExistence type="predicted"/>
<organism evidence="1 2">
    <name type="scientific">Microcoleus asticus IPMA8</name>
    <dbReference type="NCBI Taxonomy" id="2563858"/>
    <lineage>
        <taxon>Bacteria</taxon>
        <taxon>Bacillati</taxon>
        <taxon>Cyanobacteriota</taxon>
        <taxon>Cyanophyceae</taxon>
        <taxon>Oscillatoriophycideae</taxon>
        <taxon>Oscillatoriales</taxon>
        <taxon>Microcoleaceae</taxon>
        <taxon>Microcoleus</taxon>
        <taxon>Microcoleus asticus</taxon>
    </lineage>
</organism>
<keyword evidence="2" id="KW-1185">Reference proteome</keyword>
<protein>
    <submittedName>
        <fullName evidence="1">Uncharacterized protein</fullName>
    </submittedName>
</protein>
<dbReference type="Proteomes" id="UP000702425">
    <property type="component" value="Unassembled WGS sequence"/>
</dbReference>